<dbReference type="EMBL" id="OOIL02005253">
    <property type="protein sequence ID" value="VFQ94255.1"/>
    <property type="molecule type" value="Genomic_DNA"/>
</dbReference>
<dbReference type="InterPro" id="IPR036397">
    <property type="entry name" value="RNaseH_sf"/>
</dbReference>
<reference evidence="4 5" key="1">
    <citation type="submission" date="2018-04" db="EMBL/GenBank/DDBJ databases">
        <authorList>
            <person name="Vogel A."/>
        </authorList>
    </citation>
    <scope>NUCLEOTIDE SEQUENCE [LARGE SCALE GENOMIC DNA]</scope>
</reference>
<proteinExistence type="predicted"/>
<dbReference type="Proteomes" id="UP000595140">
    <property type="component" value="Unassembled WGS sequence"/>
</dbReference>
<feature type="compositionally biased region" description="Basic and acidic residues" evidence="1">
    <location>
        <begin position="279"/>
        <end position="289"/>
    </location>
</feature>
<dbReference type="PROSITE" id="PS50879">
    <property type="entry name" value="RNASE_H_1"/>
    <property type="match status" value="1"/>
</dbReference>
<evidence type="ECO:0000259" key="3">
    <source>
        <dbReference type="PROSITE" id="PS50994"/>
    </source>
</evidence>
<dbReference type="InterPro" id="IPR012337">
    <property type="entry name" value="RNaseH-like_sf"/>
</dbReference>
<dbReference type="Gene3D" id="1.10.340.70">
    <property type="match status" value="1"/>
</dbReference>
<feature type="compositionally biased region" description="Polar residues" evidence="1">
    <location>
        <begin position="87"/>
        <end position="98"/>
    </location>
</feature>
<name>A0A484MZ05_9ASTE</name>
<evidence type="ECO:0000259" key="2">
    <source>
        <dbReference type="PROSITE" id="PS50879"/>
    </source>
</evidence>
<dbReference type="GO" id="GO:0003676">
    <property type="term" value="F:nucleic acid binding"/>
    <property type="evidence" value="ECO:0007669"/>
    <property type="project" value="InterPro"/>
</dbReference>
<feature type="compositionally biased region" description="Basic and acidic residues" evidence="1">
    <location>
        <begin position="257"/>
        <end position="270"/>
    </location>
</feature>
<evidence type="ECO:0000313" key="4">
    <source>
        <dbReference type="EMBL" id="VFQ94255.1"/>
    </source>
</evidence>
<evidence type="ECO:0000256" key="1">
    <source>
        <dbReference type="SAM" id="MobiDB-lite"/>
    </source>
</evidence>
<keyword evidence="5" id="KW-1185">Reference proteome</keyword>
<evidence type="ECO:0000313" key="5">
    <source>
        <dbReference type="Proteomes" id="UP000595140"/>
    </source>
</evidence>
<accession>A0A484MZ05</accession>
<feature type="region of interest" description="Disordered" evidence="1">
    <location>
        <begin position="525"/>
        <end position="544"/>
    </location>
</feature>
<feature type="region of interest" description="Disordered" evidence="1">
    <location>
        <begin position="257"/>
        <end position="298"/>
    </location>
</feature>
<feature type="compositionally biased region" description="Basic and acidic residues" evidence="1">
    <location>
        <begin position="42"/>
        <end position="59"/>
    </location>
</feature>
<dbReference type="InterPro" id="IPR001584">
    <property type="entry name" value="Integrase_cat-core"/>
</dbReference>
<dbReference type="Pfam" id="PF00665">
    <property type="entry name" value="rve"/>
    <property type="match status" value="1"/>
</dbReference>
<dbReference type="Pfam" id="PF13456">
    <property type="entry name" value="RVT_3"/>
    <property type="match status" value="1"/>
</dbReference>
<protein>
    <submittedName>
        <fullName evidence="4">Uncharacterized protein</fullName>
    </submittedName>
</protein>
<dbReference type="Gene3D" id="3.30.420.10">
    <property type="entry name" value="Ribonuclease H-like superfamily/Ribonuclease H"/>
    <property type="match status" value="2"/>
</dbReference>
<dbReference type="CDD" id="cd09279">
    <property type="entry name" value="RNase_HI_like"/>
    <property type="match status" value="1"/>
</dbReference>
<feature type="domain" description="Integrase catalytic" evidence="3">
    <location>
        <begin position="1181"/>
        <end position="1260"/>
    </location>
</feature>
<dbReference type="AlphaFoldDB" id="A0A484MZ05"/>
<dbReference type="InterPro" id="IPR002156">
    <property type="entry name" value="RNaseH_domain"/>
</dbReference>
<sequence length="1260" mass="140613">MNQAGPSCPAGTLDGYVVSVTNEEEWDEPRTNSGKGITKPTKTRDSALKRLGSKKEGPRKSVKLRLGPDTVRPSAFECHGGGRGEQPAQSRSPKGTQSRHLEEEEAESQPRAFTYTRLSYESAERDFDEIGCMARKLQALEDKGKIGSFEKLAEIFRRKYQDNCVKRKKFTYLNMVGQREKETLIQFLTRWREEMDKVEEIDDNTAMSLLMNAFRSREVYTEFYRRPSASYQETYNTAWEYGEADNLNQSNKDLEEGYKAKSSQAKREDQSGGSKSKTHHEDIVHEIRENKKRGQAQKALGGEMETFKKLKLDRSQLEPLQIPLSGFTRATIEAEGTITLSVELGTGSSVVSKRMKFVVVDIHCVHNAILGRPVINQVQATNEGASTPVTATIPVISAPVLPLGLSSIPTASVISPFATPVPSAGPSVTFPPSMTQFMNDPANLQAIQGFGQVMAMCQQNGGMPFLPGMFPFTLPGTGTMPLQASMAVTSFQTPMPQPSPLQPQLVSTMAPVNLTGALNAAGNPTSLAGASGKSKAKSRVPTTSTEERLYYGDGSYLWFDSEEERTRFLTFFSKRVVAPPRIIPERYPELQRYDDLDAQLHQAGLWPFVSRARKEINPALIRVFYSNLRREGDVLYSLVKSTPIELSIEQLGCIDGLPYQGDDVSLYGGEDWVLNNEGLILNELGITELILHASGCPTIHSANPDGRLLLYIVSRIIKPRKHGDTIMSGEDLKLIHAIMHSAPINWAKFVMINMTIDASTDHDHLFPYPFVVMDILERFKVTTTVGPLTKATKIWAVSTQTIKKRSDNTGPATAVQRRRSAGGPAKAQARANLASIANSLNRLHFKVDGMDGYLERLDKGTPQAFEDLKTYLALDIVVVKPEARETLYLYLGVTQQAVSSVPMRDDGIPRPIYYKEEEHEKVITESWWTMSVDGASRLKGYGGGVVFNTLEGFEVYHALIFKFKLTNNEAEYEALVSGLRLAKTLHVSHLVIKSDSSQVVGHVNENIDAKGEKIQKYRDLVRALLRDMEEYKFEQIPRGQKTYADLLSKLTQETLEHVSKLAKIDMVERPSIELKPINLVMELDRVGPGLVQADDFWMTDLVKYLVTGQLSEEDDRSCKVKLSAPRFQLLEGKLYKRSFGVPLLRCLTKSEAERVVAEVHEGVCAAHQMSRTLAQRIIMLGYYWPTMNMDCERFGLDIMGAFPVAQGSKKYVVVAIDSFTKWVEAEAYATITTKQCQKFVWQHIITQFGAPRSIVTDNGP</sequence>
<dbReference type="PANTHER" id="PTHR48475">
    <property type="entry name" value="RIBONUCLEASE H"/>
    <property type="match status" value="1"/>
</dbReference>
<feature type="domain" description="RNase H type-1" evidence="2">
    <location>
        <begin position="924"/>
        <end position="1063"/>
    </location>
</feature>
<gene>
    <name evidence="4" type="ORF">CCAM_LOCUS36031</name>
</gene>
<dbReference type="SUPFAM" id="SSF53098">
    <property type="entry name" value="Ribonuclease H-like"/>
    <property type="match status" value="2"/>
</dbReference>
<organism evidence="4 5">
    <name type="scientific">Cuscuta campestris</name>
    <dbReference type="NCBI Taxonomy" id="132261"/>
    <lineage>
        <taxon>Eukaryota</taxon>
        <taxon>Viridiplantae</taxon>
        <taxon>Streptophyta</taxon>
        <taxon>Embryophyta</taxon>
        <taxon>Tracheophyta</taxon>
        <taxon>Spermatophyta</taxon>
        <taxon>Magnoliopsida</taxon>
        <taxon>eudicotyledons</taxon>
        <taxon>Gunneridae</taxon>
        <taxon>Pentapetalae</taxon>
        <taxon>asterids</taxon>
        <taxon>lamiids</taxon>
        <taxon>Solanales</taxon>
        <taxon>Convolvulaceae</taxon>
        <taxon>Cuscuteae</taxon>
        <taxon>Cuscuta</taxon>
        <taxon>Cuscuta subgen. Grammica</taxon>
        <taxon>Cuscuta sect. Cleistogrammica</taxon>
    </lineage>
</organism>
<feature type="region of interest" description="Disordered" evidence="1">
    <location>
        <begin position="1"/>
        <end position="112"/>
    </location>
</feature>
<dbReference type="GO" id="GO:0015074">
    <property type="term" value="P:DNA integration"/>
    <property type="evidence" value="ECO:0007669"/>
    <property type="project" value="InterPro"/>
</dbReference>
<dbReference type="GO" id="GO:0004523">
    <property type="term" value="F:RNA-DNA hybrid ribonuclease activity"/>
    <property type="evidence" value="ECO:0007669"/>
    <property type="project" value="InterPro"/>
</dbReference>
<dbReference type="PANTHER" id="PTHR48475:SF1">
    <property type="entry name" value="RNASE H TYPE-1 DOMAIN-CONTAINING PROTEIN"/>
    <property type="match status" value="1"/>
</dbReference>
<feature type="region of interest" description="Disordered" evidence="1">
    <location>
        <begin position="805"/>
        <end position="825"/>
    </location>
</feature>
<dbReference type="PROSITE" id="PS50994">
    <property type="entry name" value="INTEGRASE"/>
    <property type="match status" value="1"/>
</dbReference>